<dbReference type="KEGG" id="bcel:BcellWH2_05241"/>
<evidence type="ECO:0000259" key="1">
    <source>
        <dbReference type="Pfam" id="PF16130"/>
    </source>
</evidence>
<sequence length="752" mass="83254">MLLIKQNKQIMGRKFKTNHILPTALILSCALLGSCEKNSFDPEKVKATYEDKFPVKDIDPNMNWKMTNQISVNISVYEDTGVDYSIRIYDADPLEVNSSAKVLAKGTANDKLPFTTQMDCPTALTEVYVCRTDAANRNVVKVATISSGALNVTFGTSPTTRTFTRAVNNSITTYEPERSESEVQALIPQAAVITVDDANKWEFFQSGKAYIIPEATTYKGPINKHLNDGKPATIIIAGKWIPTNMDIEKGYDVCVMNGGEISIPDNQTLSIKNNSRLFIYKGGKVSGEKIDLTNGSAGQYNYNAGTIELENLNISTPGCTFYNCGTVKVDKLNINNRGTKFVNQGKTEIEETYTQTTIENGCFLTVEKFTGLSLVLGDNCYTKIEEFNPQWDTEVSLGANTILTIEEGKFGKTRFKGTAKPSLVKIEEIKEVNQMTSEGAVYYEIKEHEGDKYKQFVKCLTNTGSTISKWGESPVVIPEGDCTGEGNNPGEGSETPSGPIPYTYVFEDNFPLVGDYDFNDVVLDVSINHDRSSDNKITTTNIDITLAAAGATKTIGAGLRLVNVDRAAIANISYEGDVNRFQNTLSGSVLANVNFEDGMVIPLFGNVHGVFGATPGTMINTGIATAPTYTYKIKIEQSNAYQRESPVISKDNLDFFIAYKFRSMQQRMEVHLYEFWDYGATKGGTVQKENLELAGNNTWAICVPNFRYPKESVNISTTDGNCAYPLFLKWAQNRTPENEDWHLHPNEKNVYR</sequence>
<proteinExistence type="predicted"/>
<dbReference type="NCBIfam" id="TIGR04456">
    <property type="entry name" value="LruC_dom"/>
    <property type="match status" value="1"/>
</dbReference>
<evidence type="ECO:0000313" key="2">
    <source>
        <dbReference type="EMBL" id="ALJ62443.1"/>
    </source>
</evidence>
<dbReference type="Proteomes" id="UP000061809">
    <property type="component" value="Chromosome"/>
</dbReference>
<accession>A0A0N7IGA3</accession>
<dbReference type="EMBL" id="CP012801">
    <property type="protein sequence ID" value="ALJ62443.1"/>
    <property type="molecule type" value="Genomic_DNA"/>
</dbReference>
<feature type="domain" description="DUF4842" evidence="1">
    <location>
        <begin position="535"/>
        <end position="742"/>
    </location>
</feature>
<dbReference type="InterPro" id="IPR031025">
    <property type="entry name" value="LruC_dom"/>
</dbReference>
<dbReference type="InterPro" id="IPR032295">
    <property type="entry name" value="DUF4842"/>
</dbReference>
<name>A0A0N7IGA3_9BACE</name>
<dbReference type="Pfam" id="PF16130">
    <property type="entry name" value="DUF4842"/>
    <property type="match status" value="1"/>
</dbReference>
<organism evidence="2 3">
    <name type="scientific">Bacteroides cellulosilyticus</name>
    <dbReference type="NCBI Taxonomy" id="246787"/>
    <lineage>
        <taxon>Bacteria</taxon>
        <taxon>Pseudomonadati</taxon>
        <taxon>Bacteroidota</taxon>
        <taxon>Bacteroidia</taxon>
        <taxon>Bacteroidales</taxon>
        <taxon>Bacteroidaceae</taxon>
        <taxon>Bacteroides</taxon>
    </lineage>
</organism>
<gene>
    <name evidence="2" type="ORF">BcellWH2_05241</name>
</gene>
<dbReference type="PROSITE" id="PS51257">
    <property type="entry name" value="PROKAR_LIPOPROTEIN"/>
    <property type="match status" value="1"/>
</dbReference>
<dbReference type="PATRIC" id="fig|246787.4.peg.5410"/>
<dbReference type="AlphaFoldDB" id="A0A0N7IGA3"/>
<evidence type="ECO:0000313" key="3">
    <source>
        <dbReference type="Proteomes" id="UP000061809"/>
    </source>
</evidence>
<protein>
    <recommendedName>
        <fullName evidence="1">DUF4842 domain-containing protein</fullName>
    </recommendedName>
</protein>
<reference evidence="2 3" key="1">
    <citation type="journal article" date="2015" name="Science">
        <title>Genetic determinants of in vivo fitness and diet responsiveness in multiple human gut Bacteroides.</title>
        <authorList>
            <person name="Wu M."/>
            <person name="McNulty N.P."/>
            <person name="Rodionov D.A."/>
            <person name="Khoroshkin M.S."/>
            <person name="Griffin N.W."/>
            <person name="Cheng J."/>
            <person name="Latreille P."/>
            <person name="Kerstetter R.A."/>
            <person name="Terrapon N."/>
            <person name="Henrissat B."/>
            <person name="Osterman A.L."/>
            <person name="Gordon J.I."/>
        </authorList>
    </citation>
    <scope>NUCLEOTIDE SEQUENCE [LARGE SCALE GENOMIC DNA]</scope>
    <source>
        <strain evidence="2 3">WH2</strain>
    </source>
</reference>